<comment type="caution">
    <text evidence="1">The sequence shown here is derived from an EMBL/GenBank/DDBJ whole genome shotgun (WGS) entry which is preliminary data.</text>
</comment>
<evidence type="ECO:0008006" key="3">
    <source>
        <dbReference type="Google" id="ProtNLM"/>
    </source>
</evidence>
<reference evidence="1" key="2">
    <citation type="submission" date="2020-09" db="EMBL/GenBank/DDBJ databases">
        <authorList>
            <person name="Sun Q."/>
            <person name="Zhou Y."/>
        </authorList>
    </citation>
    <scope>NUCLEOTIDE SEQUENCE</scope>
    <source>
        <strain evidence="1">CGMCC 1.12360</strain>
    </source>
</reference>
<dbReference type="Pfam" id="PF12686">
    <property type="entry name" value="DUF3800"/>
    <property type="match status" value="1"/>
</dbReference>
<dbReference type="RefSeq" id="WP_188390386.1">
    <property type="nucleotide sequence ID" value="NZ_BMEV01000001.1"/>
</dbReference>
<sequence>MRFVPPLRTEYMKIFFDESGQDKDRPCTMAGLLIPDTIYNSPKLMELNEKLINKELKLHWTEYTGDIQMRNNIYSVIEVFTTLSQYTRMNVINYNTSTLHERYKLSEHEGSKSKKKRRNKKIIYYATLMVYTKIPERIFYGLLRHYGKDIYIKSEIFIEKEEKYVKYELEKRLLENLNTQSLYRAQQYWVDKCQMVEKQKMIGVELVDLLLGIIRLILKNEEIRLGLSDEEYKKQKLKGSAKKLELTIDLLKIPGFYDFLSNINYYEWDSDKQLSEVSFKDYLDLFMTSYYSCFNS</sequence>
<evidence type="ECO:0000313" key="2">
    <source>
        <dbReference type="Proteomes" id="UP000602050"/>
    </source>
</evidence>
<gene>
    <name evidence="1" type="ORF">GCM10010978_00870</name>
</gene>
<keyword evidence="2" id="KW-1185">Reference proteome</keyword>
<dbReference type="AlphaFoldDB" id="A0A8J3EIP7"/>
<accession>A0A8J3EIP7</accession>
<name>A0A8J3EIP7_9BACI</name>
<proteinExistence type="predicted"/>
<protein>
    <recommendedName>
        <fullName evidence="3">DUF3800 domain-containing protein</fullName>
    </recommendedName>
</protein>
<dbReference type="EMBL" id="BMEV01000001">
    <property type="protein sequence ID" value="GGH68165.1"/>
    <property type="molecule type" value="Genomic_DNA"/>
</dbReference>
<evidence type="ECO:0000313" key="1">
    <source>
        <dbReference type="EMBL" id="GGH68165.1"/>
    </source>
</evidence>
<dbReference type="Proteomes" id="UP000602050">
    <property type="component" value="Unassembled WGS sequence"/>
</dbReference>
<reference evidence="1" key="1">
    <citation type="journal article" date="2014" name="Int. J. Syst. Evol. Microbiol.">
        <title>Complete genome sequence of Corynebacterium casei LMG S-19264T (=DSM 44701T), isolated from a smear-ripened cheese.</title>
        <authorList>
            <consortium name="US DOE Joint Genome Institute (JGI-PGF)"/>
            <person name="Walter F."/>
            <person name="Albersmeier A."/>
            <person name="Kalinowski J."/>
            <person name="Ruckert C."/>
        </authorList>
    </citation>
    <scope>NUCLEOTIDE SEQUENCE</scope>
    <source>
        <strain evidence="1">CGMCC 1.12360</strain>
    </source>
</reference>
<dbReference type="InterPro" id="IPR024524">
    <property type="entry name" value="DUF3800"/>
</dbReference>
<organism evidence="1 2">
    <name type="scientific">Compostibacillus humi</name>
    <dbReference type="NCBI Taxonomy" id="1245525"/>
    <lineage>
        <taxon>Bacteria</taxon>
        <taxon>Bacillati</taxon>
        <taxon>Bacillota</taxon>
        <taxon>Bacilli</taxon>
        <taxon>Bacillales</taxon>
        <taxon>Bacillaceae</taxon>
        <taxon>Compostibacillus</taxon>
    </lineage>
</organism>